<dbReference type="Proteomes" id="UP000603453">
    <property type="component" value="Unassembled WGS sequence"/>
</dbReference>
<dbReference type="AlphaFoldDB" id="A0A8H7UZR1"/>
<protein>
    <recommendedName>
        <fullName evidence="7">SPX domain-containing protein</fullName>
    </recommendedName>
</protein>
<dbReference type="GO" id="GO:0005774">
    <property type="term" value="C:vacuolar membrane"/>
    <property type="evidence" value="ECO:0007669"/>
    <property type="project" value="UniProtKB-SubCell"/>
</dbReference>
<evidence type="ECO:0000256" key="5">
    <source>
        <dbReference type="ARBA" id="ARBA00023136"/>
    </source>
</evidence>
<keyword evidence="3 6" id="KW-0812">Transmembrane</keyword>
<evidence type="ECO:0000256" key="1">
    <source>
        <dbReference type="ARBA" id="ARBA00004128"/>
    </source>
</evidence>
<dbReference type="GO" id="GO:0006799">
    <property type="term" value="P:polyphosphate biosynthetic process"/>
    <property type="evidence" value="ECO:0007669"/>
    <property type="project" value="UniProtKB-ARBA"/>
</dbReference>
<feature type="domain" description="SPX" evidence="7">
    <location>
        <begin position="1"/>
        <end position="138"/>
    </location>
</feature>
<evidence type="ECO:0000259" key="7">
    <source>
        <dbReference type="PROSITE" id="PS51382"/>
    </source>
</evidence>
<keyword evidence="2" id="KW-0926">Vacuole</keyword>
<organism evidence="8 9">
    <name type="scientific">Mucor saturninus</name>
    <dbReference type="NCBI Taxonomy" id="64648"/>
    <lineage>
        <taxon>Eukaryota</taxon>
        <taxon>Fungi</taxon>
        <taxon>Fungi incertae sedis</taxon>
        <taxon>Mucoromycota</taxon>
        <taxon>Mucoromycotina</taxon>
        <taxon>Mucoromycetes</taxon>
        <taxon>Mucorales</taxon>
        <taxon>Mucorineae</taxon>
        <taxon>Mucoraceae</taxon>
        <taxon>Mucor</taxon>
    </lineage>
</organism>
<evidence type="ECO:0000313" key="9">
    <source>
        <dbReference type="Proteomes" id="UP000603453"/>
    </source>
</evidence>
<keyword evidence="9" id="KW-1185">Reference proteome</keyword>
<dbReference type="InterPro" id="IPR003807">
    <property type="entry name" value="DUF202"/>
</dbReference>
<dbReference type="CDD" id="cd14480">
    <property type="entry name" value="SPX_VTC2_like"/>
    <property type="match status" value="1"/>
</dbReference>
<dbReference type="InterPro" id="IPR004331">
    <property type="entry name" value="SPX_dom"/>
</dbReference>
<evidence type="ECO:0000256" key="3">
    <source>
        <dbReference type="ARBA" id="ARBA00022692"/>
    </source>
</evidence>
<dbReference type="Gene3D" id="3.20.100.30">
    <property type="entry name" value="VTC, catalytic tunnel domain"/>
    <property type="match status" value="1"/>
</dbReference>
<keyword evidence="5 6" id="KW-0472">Membrane</keyword>
<keyword evidence="4 6" id="KW-1133">Transmembrane helix</keyword>
<dbReference type="EMBL" id="JAEPRD010000087">
    <property type="protein sequence ID" value="KAG2200137.1"/>
    <property type="molecule type" value="Genomic_DNA"/>
</dbReference>
<evidence type="ECO:0000256" key="4">
    <source>
        <dbReference type="ARBA" id="ARBA00022989"/>
    </source>
</evidence>
<evidence type="ECO:0000256" key="6">
    <source>
        <dbReference type="SAM" id="Phobius"/>
    </source>
</evidence>
<dbReference type="OrthoDB" id="6493944at2759"/>
<evidence type="ECO:0000256" key="2">
    <source>
        <dbReference type="ARBA" id="ARBA00022554"/>
    </source>
</evidence>
<reference evidence="8" key="1">
    <citation type="submission" date="2020-12" db="EMBL/GenBank/DDBJ databases">
        <title>Metabolic potential, ecology and presence of endohyphal bacteria is reflected in genomic diversity of Mucoromycotina.</title>
        <authorList>
            <person name="Muszewska A."/>
            <person name="Okrasinska A."/>
            <person name="Steczkiewicz K."/>
            <person name="Drgas O."/>
            <person name="Orlowska M."/>
            <person name="Perlinska-Lenart U."/>
            <person name="Aleksandrzak-Piekarczyk T."/>
            <person name="Szatraj K."/>
            <person name="Zielenkiewicz U."/>
            <person name="Pilsyk S."/>
            <person name="Malc E."/>
            <person name="Mieczkowski P."/>
            <person name="Kruszewska J.S."/>
            <person name="Biernat P."/>
            <person name="Pawlowska J."/>
        </authorList>
    </citation>
    <scope>NUCLEOTIDE SEQUENCE</scope>
    <source>
        <strain evidence="8">WA0000017839</strain>
    </source>
</reference>
<proteinExistence type="predicted"/>
<dbReference type="PROSITE" id="PS51382">
    <property type="entry name" value="SPX"/>
    <property type="match status" value="1"/>
</dbReference>
<dbReference type="InterPro" id="IPR018966">
    <property type="entry name" value="VTC_domain"/>
</dbReference>
<dbReference type="CDD" id="cd07751">
    <property type="entry name" value="PolyPPase_VTC4_like"/>
    <property type="match status" value="1"/>
</dbReference>
<accession>A0A8H7UZR1</accession>
<gene>
    <name evidence="8" type="ORF">INT47_012418</name>
</gene>
<comment type="caution">
    <text evidence="8">The sequence shown here is derived from an EMBL/GenBank/DDBJ whole genome shotgun (WGS) entry which is preliminary data.</text>
</comment>
<evidence type="ECO:0000313" key="8">
    <source>
        <dbReference type="EMBL" id="KAG2200137.1"/>
    </source>
</evidence>
<dbReference type="Pfam" id="PF02656">
    <property type="entry name" value="DUF202"/>
    <property type="match status" value="1"/>
</dbReference>
<dbReference type="PANTHER" id="PTHR46140">
    <property type="entry name" value="VACUOLAR TRANSPORTER CHAPERONE 1-RELATED"/>
    <property type="match status" value="1"/>
</dbReference>
<sequence>MKFGAEINSKTKEPWRSSYIQYDALKIKLKQEVWSEKDKSDFITLIEAELAKVYKFVEIRLQDLLTRTDYCDSVLKEYKDLTTIEPTTYDSVADSLAEILIDVDDLAKFHELNLSGFDKIVKKHDKWLVGGDLKSNYYGPMLEAYPLDKQRFDVLIVRISKMHDICRLSGNPRSTSAYSQGGDQTAFERATNKYWIHPDHITEVKAMILLHLPVHVFNQKKEYEYTDAAVSSVYYDNEDFELYQERLERSKGAEAIRIRWYGQSNELNDDVYVERKTHHAAWLDDKSVKDRFRLKENQVNAFVDGSYSADDFKKDLEKKGKLEQLSIEDKHFVCQGIQESIKLKGLKPMCRVFYNRTAFQFPGDQRLRISLDSNLSFIREDHLDGTARRQLPNGEHNWRRMDVGIDHPFRKLKDTDILRFPYAILETKIQSHLGQTIPVWLSDLLDSHLVHEVPRFSKYIHGASQLFQNQVSTKPYWLEALHQDIRKPFTANVGLSRSQSFKPLFNGRHRRSVAYDTMDEPIYTKQEESAGRYQQFDKLFSPFRSRTNSKQKSNIPYLAINLSNNPIPPAKDKKSMDLISRFWSVNRFSDGVKKTDSDLLRRRKSGFKLDPKAFFANERTFMSWLHFCALLLTISLNLLNYGDRISRLVGAFFIIISSIISL</sequence>
<dbReference type="InterPro" id="IPR051572">
    <property type="entry name" value="VTC_Complex_Subunit"/>
</dbReference>
<dbReference type="Pfam" id="PF09359">
    <property type="entry name" value="VTC"/>
    <property type="match status" value="1"/>
</dbReference>
<dbReference type="InterPro" id="IPR042267">
    <property type="entry name" value="VTC_sf"/>
</dbReference>
<name>A0A8H7UZR1_9FUNG</name>
<feature type="transmembrane region" description="Helical" evidence="6">
    <location>
        <begin position="621"/>
        <end position="638"/>
    </location>
</feature>
<comment type="subcellular location">
    <subcellularLocation>
        <location evidence="1">Vacuole membrane</location>
        <topology evidence="1">Multi-pass membrane protein</topology>
    </subcellularLocation>
</comment>
<dbReference type="PANTHER" id="PTHR46140:SF1">
    <property type="entry name" value="VACUOLAR TRANSPORTER CHAPERONE COMPLEX SUBUNIT 4-RELATED"/>
    <property type="match status" value="1"/>
</dbReference>